<evidence type="ECO:0000313" key="7">
    <source>
        <dbReference type="EMBL" id="KAK5047202.1"/>
    </source>
</evidence>
<dbReference type="PANTHER" id="PTHR31465:SF9">
    <property type="entry name" value="SPHINGOID LONG-CHAIN BASE TRANSPORTER RSB1"/>
    <property type="match status" value="1"/>
</dbReference>
<gene>
    <name evidence="7" type="ORF">LTR84_006724</name>
</gene>
<reference evidence="7 8" key="1">
    <citation type="submission" date="2023-08" db="EMBL/GenBank/DDBJ databases">
        <title>Black Yeasts Isolated from many extreme environments.</title>
        <authorList>
            <person name="Coleine C."/>
            <person name="Stajich J.E."/>
            <person name="Selbmann L."/>
        </authorList>
    </citation>
    <scope>NUCLEOTIDE SEQUENCE [LARGE SCALE GENOMIC DNA]</scope>
    <source>
        <strain evidence="7 8">CCFEE 5792</strain>
    </source>
</reference>
<dbReference type="GO" id="GO:0005886">
    <property type="term" value="C:plasma membrane"/>
    <property type="evidence" value="ECO:0007669"/>
    <property type="project" value="TreeGrafter"/>
</dbReference>
<keyword evidence="4 6" id="KW-0472">Membrane</keyword>
<feature type="region of interest" description="Disordered" evidence="5">
    <location>
        <begin position="298"/>
        <end position="333"/>
    </location>
</feature>
<evidence type="ECO:0000256" key="4">
    <source>
        <dbReference type="ARBA" id="ARBA00023136"/>
    </source>
</evidence>
<dbReference type="Proteomes" id="UP001358417">
    <property type="component" value="Unassembled WGS sequence"/>
</dbReference>
<feature type="transmembrane region" description="Helical" evidence="6">
    <location>
        <begin position="253"/>
        <end position="273"/>
    </location>
</feature>
<evidence type="ECO:0000256" key="3">
    <source>
        <dbReference type="ARBA" id="ARBA00022989"/>
    </source>
</evidence>
<dbReference type="GeneID" id="89974893"/>
<keyword evidence="8" id="KW-1185">Reference proteome</keyword>
<feature type="transmembrane region" description="Helical" evidence="6">
    <location>
        <begin position="31"/>
        <end position="51"/>
    </location>
</feature>
<protein>
    <recommendedName>
        <fullName evidence="9">RTA1 domain protein</fullName>
    </recommendedName>
</protein>
<name>A0AAV9N3H5_9EURO</name>
<sequence>MSTRIYSIPDNCAQYHECIVAWGYLNYLPNVAANALFVALFFIGLVAQAFLGWRHRTWGFSTALVLGIILEVVGYGGRIGLHYNVFTQTWFIMYLCCLTLAPAFFSAAVYLSLSRLLAIYGEGLCYFKGRTITLTFILCDFVSLVLQAAGGAIASTAQTHERRNMGVNIMIAGLSSQVAATTAFSLLCLHIMWNLRKNPSKINPATEDFRRGKAIRMFIWAIVIATATILARCSFRVAELSEGFKGALANDEVLYMIFEAVMMVICVFVLTVGHPGLTLGNYWNIGEFHWRQGRNREIEKQHHQTHGHAVTSEVVEAESYTPSSGDSSEHKTN</sequence>
<feature type="transmembrane region" description="Helical" evidence="6">
    <location>
        <begin position="169"/>
        <end position="193"/>
    </location>
</feature>
<evidence type="ECO:0000256" key="6">
    <source>
        <dbReference type="SAM" id="Phobius"/>
    </source>
</evidence>
<comment type="subcellular location">
    <subcellularLocation>
        <location evidence="1">Membrane</location>
        <topology evidence="1">Multi-pass membrane protein</topology>
    </subcellularLocation>
</comment>
<dbReference type="GO" id="GO:0000324">
    <property type="term" value="C:fungal-type vacuole"/>
    <property type="evidence" value="ECO:0007669"/>
    <property type="project" value="TreeGrafter"/>
</dbReference>
<dbReference type="RefSeq" id="XP_064702764.1">
    <property type="nucleotide sequence ID" value="XM_064850282.1"/>
</dbReference>
<keyword evidence="3 6" id="KW-1133">Transmembrane helix</keyword>
<dbReference type="EMBL" id="JAVRRD010000026">
    <property type="protein sequence ID" value="KAK5047202.1"/>
    <property type="molecule type" value="Genomic_DNA"/>
</dbReference>
<evidence type="ECO:0000256" key="2">
    <source>
        <dbReference type="ARBA" id="ARBA00022692"/>
    </source>
</evidence>
<feature type="transmembrane region" description="Helical" evidence="6">
    <location>
        <begin position="134"/>
        <end position="157"/>
    </location>
</feature>
<dbReference type="AlphaFoldDB" id="A0AAV9N3H5"/>
<organism evidence="7 8">
    <name type="scientific">Exophiala bonariae</name>
    <dbReference type="NCBI Taxonomy" id="1690606"/>
    <lineage>
        <taxon>Eukaryota</taxon>
        <taxon>Fungi</taxon>
        <taxon>Dikarya</taxon>
        <taxon>Ascomycota</taxon>
        <taxon>Pezizomycotina</taxon>
        <taxon>Eurotiomycetes</taxon>
        <taxon>Chaetothyriomycetidae</taxon>
        <taxon>Chaetothyriales</taxon>
        <taxon>Herpotrichiellaceae</taxon>
        <taxon>Exophiala</taxon>
    </lineage>
</organism>
<feature type="transmembrane region" description="Helical" evidence="6">
    <location>
        <begin position="89"/>
        <end position="113"/>
    </location>
</feature>
<evidence type="ECO:0000256" key="5">
    <source>
        <dbReference type="SAM" id="MobiDB-lite"/>
    </source>
</evidence>
<evidence type="ECO:0000256" key="1">
    <source>
        <dbReference type="ARBA" id="ARBA00004141"/>
    </source>
</evidence>
<dbReference type="PANTHER" id="PTHR31465">
    <property type="entry name" value="PROTEIN RTA1-RELATED"/>
    <property type="match status" value="1"/>
</dbReference>
<proteinExistence type="predicted"/>
<dbReference type="InterPro" id="IPR007568">
    <property type="entry name" value="RTA1"/>
</dbReference>
<accession>A0AAV9N3H5</accession>
<evidence type="ECO:0008006" key="9">
    <source>
        <dbReference type="Google" id="ProtNLM"/>
    </source>
</evidence>
<keyword evidence="2 6" id="KW-0812">Transmembrane</keyword>
<dbReference type="Pfam" id="PF04479">
    <property type="entry name" value="RTA1"/>
    <property type="match status" value="1"/>
</dbReference>
<evidence type="ECO:0000313" key="8">
    <source>
        <dbReference type="Proteomes" id="UP001358417"/>
    </source>
</evidence>
<feature type="transmembrane region" description="Helical" evidence="6">
    <location>
        <begin position="58"/>
        <end position="77"/>
    </location>
</feature>
<feature type="transmembrane region" description="Helical" evidence="6">
    <location>
        <begin position="214"/>
        <end position="233"/>
    </location>
</feature>
<comment type="caution">
    <text evidence="7">The sequence shown here is derived from an EMBL/GenBank/DDBJ whole genome shotgun (WGS) entry which is preliminary data.</text>
</comment>